<dbReference type="Proteomes" id="UP000183952">
    <property type="component" value="Unassembled WGS sequence"/>
</dbReference>
<dbReference type="InterPro" id="IPR027024">
    <property type="entry name" value="UCP027386_ABC_sbc_TM0202"/>
</dbReference>
<dbReference type="PROSITE" id="PS51257">
    <property type="entry name" value="PROKAR_LIPOPROTEIN"/>
    <property type="match status" value="1"/>
</dbReference>
<dbReference type="PANTHER" id="PTHR30024:SF46">
    <property type="entry name" value="ABC TRANSPORTER, SUBSTRATE-BINDING LIPOPROTEIN"/>
    <property type="match status" value="1"/>
</dbReference>
<dbReference type="EMBL" id="FRAD01000019">
    <property type="protein sequence ID" value="SHK25169.1"/>
    <property type="molecule type" value="Genomic_DNA"/>
</dbReference>
<dbReference type="InterPro" id="IPR015168">
    <property type="entry name" value="SsuA/THI5"/>
</dbReference>
<gene>
    <name evidence="2" type="ORF">SAMN02745248_02157</name>
</gene>
<dbReference type="Gene3D" id="3.40.190.10">
    <property type="entry name" value="Periplasmic binding protein-like II"/>
    <property type="match status" value="2"/>
</dbReference>
<proteinExistence type="predicted"/>
<dbReference type="PIRSF" id="PIRSF027386">
    <property type="entry name" value="UCP027386_ABC_sbc_TM0202"/>
    <property type="match status" value="1"/>
</dbReference>
<accession>A0A1M6QY38</accession>
<dbReference type="AlphaFoldDB" id="A0A1M6QY38"/>
<dbReference type="STRING" id="1121331.SAMN02745248_02157"/>
<evidence type="ECO:0000313" key="2">
    <source>
        <dbReference type="EMBL" id="SHK25169.1"/>
    </source>
</evidence>
<dbReference type="Pfam" id="PF09084">
    <property type="entry name" value="NMT1"/>
    <property type="match status" value="1"/>
</dbReference>
<dbReference type="SUPFAM" id="SSF53850">
    <property type="entry name" value="Periplasmic binding protein-like II"/>
    <property type="match status" value="1"/>
</dbReference>
<dbReference type="RefSeq" id="WP_072904089.1">
    <property type="nucleotide sequence ID" value="NZ_FRAD01000019.1"/>
</dbReference>
<sequence length="344" mass="38117">MTTKWLKKQICIVAGLCLMIPIFVGCTGSKESKDISHGSNEKQQENAVNKSDTDEIKLAALKGPTSMGIVKLLEDKKINVSFNMYNSADEIVPLIVKKQVDMASIPANLAAVLYEKTKGNIVALNVNTLGVLYGVSESSNIKDIKDLEGKTVFMTGKGTVPEYSLKYLLEKNGVQLEKVKIEFKSEPTEVVAALKVNKDSVGILPQPFTTVALNNNDKLKIVLDLTECWEKSSHGESSMVTAVTVVRKDFLNQHKELVNKFMEEQKKSVEFTKNNIDEAANLIEKYDIVKAAIAKKALPYCNLVCITGDEMNKKLEGYLTTLYNSNKASVGGKLPRDDFYYKEN</sequence>
<name>A0A1M6QY38_9CLOT</name>
<dbReference type="PANTHER" id="PTHR30024">
    <property type="entry name" value="ALIPHATIC SULFONATES-BINDING PROTEIN-RELATED"/>
    <property type="match status" value="1"/>
</dbReference>
<evidence type="ECO:0000259" key="1">
    <source>
        <dbReference type="Pfam" id="PF09084"/>
    </source>
</evidence>
<evidence type="ECO:0000313" key="3">
    <source>
        <dbReference type="Proteomes" id="UP000183952"/>
    </source>
</evidence>
<keyword evidence="3" id="KW-1185">Reference proteome</keyword>
<feature type="domain" description="SsuA/THI5-like" evidence="1">
    <location>
        <begin position="76"/>
        <end position="279"/>
    </location>
</feature>
<protein>
    <submittedName>
        <fullName evidence="2">NitT/TauT family transport system substrate-binding protein</fullName>
    </submittedName>
</protein>
<reference evidence="2 3" key="1">
    <citation type="submission" date="2016-11" db="EMBL/GenBank/DDBJ databases">
        <authorList>
            <person name="Jaros S."/>
            <person name="Januszkiewicz K."/>
            <person name="Wedrychowicz H."/>
        </authorList>
    </citation>
    <scope>NUCLEOTIDE SEQUENCE [LARGE SCALE GENOMIC DNA]</scope>
    <source>
        <strain evidence="2 3">DSM 3090</strain>
    </source>
</reference>
<organism evidence="2 3">
    <name type="scientific">Hathewaya proteolytica DSM 3090</name>
    <dbReference type="NCBI Taxonomy" id="1121331"/>
    <lineage>
        <taxon>Bacteria</taxon>
        <taxon>Bacillati</taxon>
        <taxon>Bacillota</taxon>
        <taxon>Clostridia</taxon>
        <taxon>Eubacteriales</taxon>
        <taxon>Clostridiaceae</taxon>
        <taxon>Hathewaya</taxon>
    </lineage>
</organism>